<dbReference type="GeneID" id="78777629"/>
<protein>
    <submittedName>
        <fullName evidence="1">Uncharacterized protein</fullName>
    </submittedName>
</protein>
<evidence type="ECO:0000313" key="2">
    <source>
        <dbReference type="Proteomes" id="UP000483820"/>
    </source>
</evidence>
<reference evidence="1 2" key="1">
    <citation type="submission" date="2019-12" db="EMBL/GenBank/DDBJ databases">
        <title>Chromosome-level assembly of the Caenorhabditis remanei genome.</title>
        <authorList>
            <person name="Teterina A.A."/>
            <person name="Willis J.H."/>
            <person name="Phillips P.C."/>
        </authorList>
    </citation>
    <scope>NUCLEOTIDE SEQUENCE [LARGE SCALE GENOMIC DNA]</scope>
    <source>
        <strain evidence="1 2">PX506</strain>
        <tissue evidence="1">Whole organism</tissue>
    </source>
</reference>
<dbReference type="CTD" id="78777629"/>
<accession>A0A6A5FVY4</accession>
<dbReference type="KEGG" id="crq:GCK72_023058"/>
<name>A0A6A5FVY4_CAERE</name>
<dbReference type="AlphaFoldDB" id="A0A6A5FVY4"/>
<organism evidence="1 2">
    <name type="scientific">Caenorhabditis remanei</name>
    <name type="common">Caenorhabditis vulgaris</name>
    <dbReference type="NCBI Taxonomy" id="31234"/>
    <lineage>
        <taxon>Eukaryota</taxon>
        <taxon>Metazoa</taxon>
        <taxon>Ecdysozoa</taxon>
        <taxon>Nematoda</taxon>
        <taxon>Chromadorea</taxon>
        <taxon>Rhabditida</taxon>
        <taxon>Rhabditina</taxon>
        <taxon>Rhabditomorpha</taxon>
        <taxon>Rhabditoidea</taxon>
        <taxon>Rhabditidae</taxon>
        <taxon>Peloderinae</taxon>
        <taxon>Caenorhabditis</taxon>
    </lineage>
</organism>
<proteinExistence type="predicted"/>
<comment type="caution">
    <text evidence="1">The sequence shown here is derived from an EMBL/GenBank/DDBJ whole genome shotgun (WGS) entry which is preliminary data.</text>
</comment>
<sequence>MTEDVSQSQTAKKVALWTKQAASVIKQYYPRKFVAFATKEGVTKHKKLEVIKRCDGMKVENTYPNFKKLVVPDKWMAFNPLICSDKRYNFSSYSSRIKLPTLKLRRSKDKIQAHMEKAGVAVSTRMHVAYKKKAAE</sequence>
<dbReference type="Proteomes" id="UP000483820">
    <property type="component" value="Chromosome X"/>
</dbReference>
<dbReference type="EMBL" id="WUAV01000006">
    <property type="protein sequence ID" value="KAF1746601.1"/>
    <property type="molecule type" value="Genomic_DNA"/>
</dbReference>
<evidence type="ECO:0000313" key="1">
    <source>
        <dbReference type="EMBL" id="KAF1746601.1"/>
    </source>
</evidence>
<gene>
    <name evidence="1" type="ORF">GCK72_023058</name>
</gene>
<dbReference type="RefSeq" id="XP_053578774.1">
    <property type="nucleotide sequence ID" value="XM_053735208.1"/>
</dbReference>